<feature type="transmembrane region" description="Helical" evidence="8">
    <location>
        <begin position="96"/>
        <end position="114"/>
    </location>
</feature>
<dbReference type="InterPro" id="IPR020846">
    <property type="entry name" value="MFS_dom"/>
</dbReference>
<dbReference type="SUPFAM" id="SSF103473">
    <property type="entry name" value="MFS general substrate transporter"/>
    <property type="match status" value="1"/>
</dbReference>
<dbReference type="InterPro" id="IPR036259">
    <property type="entry name" value="MFS_trans_sf"/>
</dbReference>
<dbReference type="Proteomes" id="UP000254937">
    <property type="component" value="Unassembled WGS sequence"/>
</dbReference>
<keyword evidence="4 8" id="KW-0812">Transmembrane</keyword>
<dbReference type="AlphaFoldDB" id="A0A370PWI4"/>
<evidence type="ECO:0000313" key="11">
    <source>
        <dbReference type="Proteomes" id="UP000254937"/>
    </source>
</evidence>
<sequence>MLIVKVGPICLSQVLHCWATAFQPLYGQSANIFGRRSLITLPVIIFAIGSAVSGSTKFANALIVGHTNQGVGDGGIDMLVDIIVLDLVPLRERPKYIGIIVSVFAVALSRGPVIGGIMTQRVTWRWIFYMNLSISGVALAHLVLLLRTEYNKDSIRDMLKRVDLAVYAPLVASAVGLSMLGPPLNAMNSTGDWVRVQVLTAAGSGVLLTAPLPAIEAPLPEADVAVATATWAFLRGLGGI</sequence>
<dbReference type="EMBL" id="KZ851846">
    <property type="protein sequence ID" value="RDK46557.1"/>
    <property type="molecule type" value="Genomic_DNA"/>
</dbReference>
<keyword evidence="5 8" id="KW-1133">Transmembrane helix</keyword>
<keyword evidence="3" id="KW-0813">Transport</keyword>
<dbReference type="GO" id="GO:0005886">
    <property type="term" value="C:plasma membrane"/>
    <property type="evidence" value="ECO:0007669"/>
    <property type="project" value="TreeGrafter"/>
</dbReference>
<evidence type="ECO:0000256" key="8">
    <source>
        <dbReference type="SAM" id="Phobius"/>
    </source>
</evidence>
<evidence type="ECO:0000256" key="4">
    <source>
        <dbReference type="ARBA" id="ARBA00022692"/>
    </source>
</evidence>
<reference evidence="10 11" key="1">
    <citation type="submission" date="2018-07" db="EMBL/GenBank/DDBJ databases">
        <title>Section-level genome sequencing of Aspergillus section Nigri to investigate inter- and intra-species variation.</title>
        <authorList>
            <consortium name="DOE Joint Genome Institute"/>
            <person name="Vesth T.C."/>
            <person name="Nybo J.L."/>
            <person name="Theobald S."/>
            <person name="Frisvad J.C."/>
            <person name="Larsen T.O."/>
            <person name="Nielsen K.F."/>
            <person name="Hoof J.B."/>
            <person name="Brandl J."/>
            <person name="Salamov A."/>
            <person name="Riley R."/>
            <person name="Gladden J.M."/>
            <person name="Phatale P."/>
            <person name="Nielsen M.T."/>
            <person name="Lyhne E.K."/>
            <person name="Kogle M.E."/>
            <person name="Strasser K."/>
            <person name="McDonnell E."/>
            <person name="Barry K."/>
            <person name="Clum A."/>
            <person name="Chen C."/>
            <person name="Nolan M."/>
            <person name="Sandor L."/>
            <person name="Kuo A."/>
            <person name="Lipzen A."/>
            <person name="Hainaut M."/>
            <person name="Drula E."/>
            <person name="Tsang A."/>
            <person name="Magnuson J.K."/>
            <person name="Henrissat B."/>
            <person name="Wiebenga A."/>
            <person name="Simmons B.A."/>
            <person name="Makela M.R."/>
            <person name="De vries R.P."/>
            <person name="Grigoriev I.V."/>
            <person name="Mortensen U.H."/>
            <person name="Baker S.E."/>
            <person name="Andersen M.R."/>
        </authorList>
    </citation>
    <scope>NUCLEOTIDE SEQUENCE [LARGE SCALE GENOMIC DNA]</scope>
    <source>
        <strain evidence="10 11">ATCC 13157</strain>
    </source>
</reference>
<evidence type="ECO:0000313" key="10">
    <source>
        <dbReference type="EMBL" id="RDK46557.1"/>
    </source>
</evidence>
<feature type="transmembrane region" description="Helical" evidence="8">
    <location>
        <begin position="166"/>
        <end position="184"/>
    </location>
</feature>
<dbReference type="Pfam" id="PF07690">
    <property type="entry name" value="MFS_1"/>
    <property type="match status" value="1"/>
</dbReference>
<name>A0A370PWI4_ASPPH</name>
<protein>
    <submittedName>
        <fullName evidence="10">MFS general substrate transporter</fullName>
    </submittedName>
</protein>
<evidence type="ECO:0000256" key="2">
    <source>
        <dbReference type="ARBA" id="ARBA00008335"/>
    </source>
</evidence>
<dbReference type="GO" id="GO:0022857">
    <property type="term" value="F:transmembrane transporter activity"/>
    <property type="evidence" value="ECO:0007669"/>
    <property type="project" value="InterPro"/>
</dbReference>
<proteinExistence type="inferred from homology"/>
<comment type="subcellular location">
    <subcellularLocation>
        <location evidence="1">Membrane</location>
        <topology evidence="1">Multi-pass membrane protein</topology>
    </subcellularLocation>
</comment>
<keyword evidence="7" id="KW-0325">Glycoprotein</keyword>
<feature type="domain" description="Major facilitator superfamily (MFS) profile" evidence="9">
    <location>
        <begin position="1"/>
        <end position="240"/>
    </location>
</feature>
<feature type="transmembrane region" description="Helical" evidence="8">
    <location>
        <begin position="126"/>
        <end position="146"/>
    </location>
</feature>
<keyword evidence="6 8" id="KW-0472">Membrane</keyword>
<evidence type="ECO:0000256" key="6">
    <source>
        <dbReference type="ARBA" id="ARBA00023136"/>
    </source>
</evidence>
<dbReference type="InterPro" id="IPR011701">
    <property type="entry name" value="MFS"/>
</dbReference>
<dbReference type="PROSITE" id="PS50850">
    <property type="entry name" value="MFS"/>
    <property type="match status" value="1"/>
</dbReference>
<gene>
    <name evidence="10" type="ORF">M752DRAFT_290056</name>
</gene>
<accession>A0A370PWI4</accession>
<keyword evidence="11" id="KW-1185">Reference proteome</keyword>
<evidence type="ECO:0000256" key="3">
    <source>
        <dbReference type="ARBA" id="ARBA00022448"/>
    </source>
</evidence>
<dbReference type="PANTHER" id="PTHR23501">
    <property type="entry name" value="MAJOR FACILITATOR SUPERFAMILY"/>
    <property type="match status" value="1"/>
</dbReference>
<evidence type="ECO:0000256" key="5">
    <source>
        <dbReference type="ARBA" id="ARBA00022989"/>
    </source>
</evidence>
<evidence type="ECO:0000256" key="1">
    <source>
        <dbReference type="ARBA" id="ARBA00004141"/>
    </source>
</evidence>
<dbReference type="Gene3D" id="1.20.1720.10">
    <property type="entry name" value="Multidrug resistance protein D"/>
    <property type="match status" value="1"/>
</dbReference>
<comment type="similarity">
    <text evidence="2">Belongs to the major facilitator superfamily.</text>
</comment>
<dbReference type="PANTHER" id="PTHR23501:SF187">
    <property type="entry name" value="MAJOR FACILITATOR SUPERFAMILY (MFS) PROFILE DOMAIN-CONTAINING PROTEIN"/>
    <property type="match status" value="1"/>
</dbReference>
<evidence type="ECO:0000256" key="7">
    <source>
        <dbReference type="ARBA" id="ARBA00023180"/>
    </source>
</evidence>
<evidence type="ECO:0000259" key="9">
    <source>
        <dbReference type="PROSITE" id="PS50850"/>
    </source>
</evidence>
<organism evidence="10 11">
    <name type="scientific">Aspergillus phoenicis ATCC 13157</name>
    <dbReference type="NCBI Taxonomy" id="1353007"/>
    <lineage>
        <taxon>Eukaryota</taxon>
        <taxon>Fungi</taxon>
        <taxon>Dikarya</taxon>
        <taxon>Ascomycota</taxon>
        <taxon>Pezizomycotina</taxon>
        <taxon>Eurotiomycetes</taxon>
        <taxon>Eurotiomycetidae</taxon>
        <taxon>Eurotiales</taxon>
        <taxon>Aspergillaceae</taxon>
        <taxon>Aspergillus</taxon>
    </lineage>
</organism>